<keyword evidence="5" id="KW-0326">Glycosidase</keyword>
<dbReference type="EC" id="3.2.1.20" evidence="3"/>
<dbReference type="InterPro" id="IPR006047">
    <property type="entry name" value="GH13_cat_dom"/>
</dbReference>
<proteinExistence type="inferred from homology"/>
<dbReference type="InterPro" id="IPR045857">
    <property type="entry name" value="O16G_dom_2"/>
</dbReference>
<evidence type="ECO:0000256" key="3">
    <source>
        <dbReference type="ARBA" id="ARBA00012741"/>
    </source>
</evidence>
<evidence type="ECO:0000313" key="8">
    <source>
        <dbReference type="Proteomes" id="UP001497472"/>
    </source>
</evidence>
<dbReference type="Proteomes" id="UP001497472">
    <property type="component" value="Unassembled WGS sequence"/>
</dbReference>
<accession>A0AAV1JW37</accession>
<evidence type="ECO:0000256" key="4">
    <source>
        <dbReference type="ARBA" id="ARBA00023180"/>
    </source>
</evidence>
<evidence type="ECO:0000256" key="1">
    <source>
        <dbReference type="ARBA" id="ARBA00001657"/>
    </source>
</evidence>
<dbReference type="InterPro" id="IPR017853">
    <property type="entry name" value="GH"/>
</dbReference>
<dbReference type="PANTHER" id="PTHR10357:SF179">
    <property type="entry name" value="NEUTRAL AND BASIC AMINO ACID TRANSPORT PROTEIN RBAT"/>
    <property type="match status" value="1"/>
</dbReference>
<dbReference type="Gene3D" id="3.20.20.80">
    <property type="entry name" value="Glycosidases"/>
    <property type="match status" value="1"/>
</dbReference>
<feature type="domain" description="Glycosyl hydrolase family 13 catalytic" evidence="6">
    <location>
        <begin position="25"/>
        <end position="424"/>
    </location>
</feature>
<dbReference type="CDD" id="cd11328">
    <property type="entry name" value="AmyAc_maltase"/>
    <property type="match status" value="1"/>
</dbReference>
<dbReference type="GO" id="GO:0004558">
    <property type="term" value="F:alpha-1,4-glucosidase activity"/>
    <property type="evidence" value="ECO:0007669"/>
    <property type="project" value="UniProtKB-EC"/>
</dbReference>
<dbReference type="SMART" id="SM00642">
    <property type="entry name" value="Aamy"/>
    <property type="match status" value="1"/>
</dbReference>
<keyword evidence="8" id="KW-1185">Reference proteome</keyword>
<dbReference type="SUPFAM" id="SSF51445">
    <property type="entry name" value="(Trans)glycosidases"/>
    <property type="match status" value="1"/>
</dbReference>
<sequence>MRLLLIFVVSVSADLNWWKTALVYQVYPRSFKDSDGDGIGDLKGVTEKLPYLKDTGIDAIWLSPIFLSPMRDVGYDISDYRKIAPEFGTMLDFEMLVRTAKELGLRIILDFVPNHTSNESEWFVRSQKSDPHYKDYYIWADGITKEADQEMLPPSNWVSHFRKSAWKYSEERGQYYLHQFVIGQPDLNYRNEKVQEEMKEVLRFWLDRGVSGFRVDAVNVLYEADPKNYGGRYPDESRSDDPSAVPDDYEYLKHIYTRDLDEVYTTIYDWRQVLDEYTSKGEYKFMVTEAYADVEHLMRYYGAEGRNGSVPFNFGLVDKVNKDTNVVEIKAIIDEWMTKMPAGKVASWVNGNHDQPRLASRVGTNRVDAMNMLALILPGIAFTYQGEELGMTDGFISWEDTQDPRACNTDDPVNYWKHSRDPCRTPFPWDGSLNAGFSTSDRTWLPVADNYKEVNLETEITALKSHYKFYRDVAAIRKCDAIQKGRLDVKALTESILVIVRWIPNAEAVVAIMNLSENTGTVDLSNMEMLTVKLKVVASGVDCNGFENK</sequence>
<evidence type="ECO:0000256" key="5">
    <source>
        <dbReference type="ARBA" id="ARBA00023295"/>
    </source>
</evidence>
<keyword evidence="5" id="KW-0378">Hydrolase</keyword>
<dbReference type="AlphaFoldDB" id="A0AAV1JW37"/>
<dbReference type="GO" id="GO:0005975">
    <property type="term" value="P:carbohydrate metabolic process"/>
    <property type="evidence" value="ECO:0007669"/>
    <property type="project" value="InterPro"/>
</dbReference>
<evidence type="ECO:0000313" key="7">
    <source>
        <dbReference type="EMBL" id="CAK1552843.1"/>
    </source>
</evidence>
<comment type="caution">
    <text evidence="7">The sequence shown here is derived from an EMBL/GenBank/DDBJ whole genome shotgun (WGS) entry which is preliminary data.</text>
</comment>
<protein>
    <recommendedName>
        <fullName evidence="3">alpha-glucosidase</fullName>
        <ecNumber evidence="3">3.2.1.20</ecNumber>
    </recommendedName>
</protein>
<reference evidence="7 8" key="1">
    <citation type="submission" date="2023-11" db="EMBL/GenBank/DDBJ databases">
        <authorList>
            <person name="Okamura Y."/>
        </authorList>
    </citation>
    <scope>NUCLEOTIDE SEQUENCE [LARGE SCALE GENOMIC DNA]</scope>
</reference>
<keyword evidence="4" id="KW-0325">Glycoprotein</keyword>
<gene>
    <name evidence="7" type="ORF">LNINA_LOCUS11872</name>
</gene>
<name>A0AAV1JW37_9NEOP</name>
<comment type="similarity">
    <text evidence="2">Belongs to the glycosyl hydrolase 13 family.</text>
</comment>
<evidence type="ECO:0000256" key="2">
    <source>
        <dbReference type="ARBA" id="ARBA00008061"/>
    </source>
</evidence>
<dbReference type="FunFam" id="3.90.400.10:FF:000001">
    <property type="entry name" value="Maltase A3, isoform A"/>
    <property type="match status" value="1"/>
</dbReference>
<dbReference type="PANTHER" id="PTHR10357">
    <property type="entry name" value="ALPHA-AMYLASE FAMILY MEMBER"/>
    <property type="match status" value="1"/>
</dbReference>
<dbReference type="Gene3D" id="3.90.400.10">
    <property type="entry name" value="Oligo-1,6-glucosidase, Domain 2"/>
    <property type="match status" value="1"/>
</dbReference>
<evidence type="ECO:0000259" key="6">
    <source>
        <dbReference type="SMART" id="SM00642"/>
    </source>
</evidence>
<dbReference type="Pfam" id="PF00128">
    <property type="entry name" value="Alpha-amylase"/>
    <property type="match status" value="1"/>
</dbReference>
<organism evidence="7 8">
    <name type="scientific">Leptosia nina</name>
    <dbReference type="NCBI Taxonomy" id="320188"/>
    <lineage>
        <taxon>Eukaryota</taxon>
        <taxon>Metazoa</taxon>
        <taxon>Ecdysozoa</taxon>
        <taxon>Arthropoda</taxon>
        <taxon>Hexapoda</taxon>
        <taxon>Insecta</taxon>
        <taxon>Pterygota</taxon>
        <taxon>Neoptera</taxon>
        <taxon>Endopterygota</taxon>
        <taxon>Lepidoptera</taxon>
        <taxon>Glossata</taxon>
        <taxon>Ditrysia</taxon>
        <taxon>Papilionoidea</taxon>
        <taxon>Pieridae</taxon>
        <taxon>Pierinae</taxon>
        <taxon>Leptosia</taxon>
    </lineage>
</organism>
<dbReference type="EMBL" id="CAVLEF010000163">
    <property type="protein sequence ID" value="CAK1552843.1"/>
    <property type="molecule type" value="Genomic_DNA"/>
</dbReference>
<comment type="catalytic activity">
    <reaction evidence="1">
        <text>Hydrolysis of terminal, non-reducing (1-&gt;4)-linked alpha-D-glucose residues with release of alpha-D-glucose.</text>
        <dbReference type="EC" id="3.2.1.20"/>
    </reaction>
</comment>